<name>A0A9W6WQT4_9STRA</name>
<dbReference type="PANTHER" id="PTHR40866">
    <property type="entry name" value="BED-TYPE DOMAIN-CONTAINING PROTEIN"/>
    <property type="match status" value="1"/>
</dbReference>
<accession>A0A9W6WQT4</accession>
<keyword evidence="2" id="KW-1185">Reference proteome</keyword>
<dbReference type="AlphaFoldDB" id="A0A9W6WQT4"/>
<organism evidence="1 2">
    <name type="scientific">Phytophthora lilii</name>
    <dbReference type="NCBI Taxonomy" id="2077276"/>
    <lineage>
        <taxon>Eukaryota</taxon>
        <taxon>Sar</taxon>
        <taxon>Stramenopiles</taxon>
        <taxon>Oomycota</taxon>
        <taxon>Peronosporomycetes</taxon>
        <taxon>Peronosporales</taxon>
        <taxon>Peronosporaceae</taxon>
        <taxon>Phytophthora</taxon>
    </lineage>
</organism>
<gene>
    <name evidence="1" type="ORF">Plil01_000303100</name>
</gene>
<evidence type="ECO:0000313" key="1">
    <source>
        <dbReference type="EMBL" id="GMF12414.1"/>
    </source>
</evidence>
<comment type="caution">
    <text evidence="1">The sequence shown here is derived from an EMBL/GenBank/DDBJ whole genome shotgun (WGS) entry which is preliminary data.</text>
</comment>
<dbReference type="OrthoDB" id="125481at2759"/>
<dbReference type="Proteomes" id="UP001165083">
    <property type="component" value="Unassembled WGS sequence"/>
</dbReference>
<protein>
    <submittedName>
        <fullName evidence="1">Unnamed protein product</fullName>
    </submittedName>
</protein>
<reference evidence="1" key="1">
    <citation type="submission" date="2023-04" db="EMBL/GenBank/DDBJ databases">
        <title>Phytophthora lilii NBRC 32176.</title>
        <authorList>
            <person name="Ichikawa N."/>
            <person name="Sato H."/>
            <person name="Tonouchi N."/>
        </authorList>
    </citation>
    <scope>NUCLEOTIDE SEQUENCE</scope>
    <source>
        <strain evidence="1">NBRC 32176</strain>
    </source>
</reference>
<dbReference type="EMBL" id="BSXW01000116">
    <property type="protein sequence ID" value="GMF12414.1"/>
    <property type="molecule type" value="Genomic_DNA"/>
</dbReference>
<sequence>MKFGRYSTVWLISFRQLPINLGPKTDVVTSPDFEIGVIKAIIGREKYLTQAEHRELRRLRRTEESCDIVATNNLSSADRLLQGKRKQTSRFIDLRWIPPTSNDVELLFSTAGLILTDRRQHRDPTTLKTLVLLLGCGISSGQPSVTQKSY</sequence>
<dbReference type="PANTHER" id="PTHR40866:SF1">
    <property type="entry name" value="BED-TYPE DOMAIN-CONTAINING PROTEIN"/>
    <property type="match status" value="1"/>
</dbReference>
<proteinExistence type="predicted"/>
<evidence type="ECO:0000313" key="2">
    <source>
        <dbReference type="Proteomes" id="UP001165083"/>
    </source>
</evidence>